<name>A0A418ZZF7_9RHOB</name>
<feature type="transmembrane region" description="Helical" evidence="10">
    <location>
        <begin position="100"/>
        <end position="120"/>
    </location>
</feature>
<evidence type="ECO:0000256" key="10">
    <source>
        <dbReference type="SAM" id="Phobius"/>
    </source>
</evidence>
<comment type="subcellular location">
    <subcellularLocation>
        <location evidence="3">Membrane</location>
    </subcellularLocation>
</comment>
<keyword evidence="9 10" id="KW-0472">Membrane</keyword>
<reference evidence="11 12" key="1">
    <citation type="submission" date="2018-09" db="EMBL/GenBank/DDBJ databases">
        <title>Paracoccus onubensis nov. sp. a moderate halophilic bacterium isolated from Gruta de las Maravillas (Aracena, Spain).</title>
        <authorList>
            <person name="Jurado V."/>
            <person name="Gutierrez-Patricio S."/>
            <person name="Gonzalez-Pimentel J.L."/>
            <person name="Laiz L."/>
            <person name="Saiz-Jimenez C."/>
        </authorList>
    </citation>
    <scope>NUCLEOTIDE SEQUENCE [LARGE SCALE GENOMIC DNA]</scope>
    <source>
        <strain evidence="11 12">DSM 19484</strain>
    </source>
</reference>
<evidence type="ECO:0000313" key="12">
    <source>
        <dbReference type="Proteomes" id="UP000285530"/>
    </source>
</evidence>
<dbReference type="Proteomes" id="UP000285530">
    <property type="component" value="Unassembled WGS sequence"/>
</dbReference>
<keyword evidence="12" id="KW-1185">Reference proteome</keyword>
<evidence type="ECO:0000256" key="9">
    <source>
        <dbReference type="ARBA" id="ARBA00023136"/>
    </source>
</evidence>
<dbReference type="AlphaFoldDB" id="A0A418ZZF7"/>
<proteinExistence type="predicted"/>
<sequence length="129" mass="13570">MRYITPRKAAQGLGSARSGTQHHWNITLSSYALIVLTPLFLIAVGGAIGLPQDQVVAHFGRPFPGIITALFIIVGMLHFIKGSQGGAIADYLHGTAQQLTMVAVAIFGWGVIAAAVFALAKMAFTLPAI</sequence>
<accession>A0A418ZZF7</accession>
<evidence type="ECO:0000256" key="8">
    <source>
        <dbReference type="ARBA" id="ARBA00023004"/>
    </source>
</evidence>
<protein>
    <submittedName>
        <fullName evidence="11">Succinate dehydrogenase</fullName>
    </submittedName>
</protein>
<organism evidence="11 12">
    <name type="scientific">Paracoccus aestuarii</name>
    <dbReference type="NCBI Taxonomy" id="453842"/>
    <lineage>
        <taxon>Bacteria</taxon>
        <taxon>Pseudomonadati</taxon>
        <taxon>Pseudomonadota</taxon>
        <taxon>Alphaproteobacteria</taxon>
        <taxon>Rhodobacterales</taxon>
        <taxon>Paracoccaceae</taxon>
        <taxon>Paracoccus</taxon>
    </lineage>
</organism>
<dbReference type="OrthoDB" id="9809280at2"/>
<keyword evidence="6" id="KW-0479">Metal-binding</keyword>
<evidence type="ECO:0000256" key="5">
    <source>
        <dbReference type="ARBA" id="ARBA00022692"/>
    </source>
</evidence>
<evidence type="ECO:0000256" key="4">
    <source>
        <dbReference type="ARBA" id="ARBA00022617"/>
    </source>
</evidence>
<comment type="caution">
    <text evidence="11">The sequence shown here is derived from an EMBL/GenBank/DDBJ whole genome shotgun (WGS) entry which is preliminary data.</text>
</comment>
<dbReference type="InterPro" id="IPR034804">
    <property type="entry name" value="SQR/QFR_C/D"/>
</dbReference>
<gene>
    <name evidence="11" type="ORF">D3P06_05225</name>
</gene>
<evidence type="ECO:0000256" key="2">
    <source>
        <dbReference type="ARBA" id="ARBA00004050"/>
    </source>
</evidence>
<evidence type="ECO:0000313" key="11">
    <source>
        <dbReference type="EMBL" id="RJL05951.1"/>
    </source>
</evidence>
<keyword evidence="4" id="KW-0349">Heme</keyword>
<comment type="cofactor">
    <cofactor evidence="1">
        <name>heme</name>
        <dbReference type="ChEBI" id="CHEBI:30413"/>
    </cofactor>
</comment>
<dbReference type="RefSeq" id="WP_119885551.1">
    <property type="nucleotide sequence ID" value="NZ_CP067169.1"/>
</dbReference>
<dbReference type="EMBL" id="QZEV01000015">
    <property type="protein sequence ID" value="RJL05951.1"/>
    <property type="molecule type" value="Genomic_DNA"/>
</dbReference>
<comment type="function">
    <text evidence="2">Membrane-anchoring subunit of succinate dehydrogenase (SDH).</text>
</comment>
<dbReference type="SUPFAM" id="SSF81343">
    <property type="entry name" value="Fumarate reductase respiratory complex transmembrane subunits"/>
    <property type="match status" value="1"/>
</dbReference>
<feature type="transmembrane region" description="Helical" evidence="10">
    <location>
        <begin position="28"/>
        <end position="50"/>
    </location>
</feature>
<dbReference type="GO" id="GO:0046872">
    <property type="term" value="F:metal ion binding"/>
    <property type="evidence" value="ECO:0007669"/>
    <property type="project" value="UniProtKB-KW"/>
</dbReference>
<evidence type="ECO:0000256" key="6">
    <source>
        <dbReference type="ARBA" id="ARBA00022723"/>
    </source>
</evidence>
<keyword evidence="8" id="KW-0408">Iron</keyword>
<keyword evidence="5 10" id="KW-0812">Transmembrane</keyword>
<evidence type="ECO:0000256" key="1">
    <source>
        <dbReference type="ARBA" id="ARBA00001971"/>
    </source>
</evidence>
<evidence type="ECO:0000256" key="3">
    <source>
        <dbReference type="ARBA" id="ARBA00004370"/>
    </source>
</evidence>
<dbReference type="Gene3D" id="1.20.1300.10">
    <property type="entry name" value="Fumarate reductase/succinate dehydrogenase, transmembrane subunit"/>
    <property type="match status" value="1"/>
</dbReference>
<evidence type="ECO:0000256" key="7">
    <source>
        <dbReference type="ARBA" id="ARBA00022989"/>
    </source>
</evidence>
<dbReference type="Pfam" id="PF01127">
    <property type="entry name" value="Sdh_cyt"/>
    <property type="match status" value="1"/>
</dbReference>
<dbReference type="GO" id="GO:0016020">
    <property type="term" value="C:membrane"/>
    <property type="evidence" value="ECO:0007669"/>
    <property type="project" value="UniProtKB-SubCell"/>
</dbReference>
<keyword evidence="7 10" id="KW-1133">Transmembrane helix</keyword>
<dbReference type="InterPro" id="IPR000701">
    <property type="entry name" value="SuccDH_FuR_B_TM-su"/>
</dbReference>
<feature type="transmembrane region" description="Helical" evidence="10">
    <location>
        <begin position="62"/>
        <end position="80"/>
    </location>
</feature>